<dbReference type="EMBL" id="LR589389">
    <property type="protein sequence ID" value="VTP05326.1"/>
    <property type="molecule type" value="Genomic_DNA"/>
</dbReference>
<organism evidence="1">
    <name type="scientific">Mycobacterium kansasii</name>
    <dbReference type="NCBI Taxonomy" id="1768"/>
    <lineage>
        <taxon>Bacteria</taxon>
        <taxon>Bacillati</taxon>
        <taxon>Actinomycetota</taxon>
        <taxon>Actinomycetes</taxon>
        <taxon>Mycobacteriales</taxon>
        <taxon>Mycobacteriaceae</taxon>
        <taxon>Mycobacterium</taxon>
    </lineage>
</organism>
<sequence length="41" mass="4311">MWTNDSGPLIALAQGGSETNNLPGPGVDALWQWWSSSVLPG</sequence>
<reference evidence="1" key="1">
    <citation type="submission" date="2019-05" db="EMBL/GenBank/DDBJ databases">
        <authorList>
            <person name="Naeem R."/>
            <person name="Antony C."/>
            <person name="Guan Q."/>
        </authorList>
    </citation>
    <scope>NUCLEOTIDE SEQUENCE</scope>
    <source>
        <strain evidence="1">3</strain>
    </source>
</reference>
<accession>A0A653F8G0</accession>
<proteinExistence type="predicted"/>
<dbReference type="AlphaFoldDB" id="A0A653F8G0"/>
<gene>
    <name evidence="1" type="ORF">BIN_B_05168</name>
</gene>
<protein>
    <submittedName>
        <fullName evidence="1">Uncharacterized protein</fullName>
    </submittedName>
</protein>
<name>A0A653F8G0_MYCKA</name>
<evidence type="ECO:0000313" key="1">
    <source>
        <dbReference type="EMBL" id="VTP05326.1"/>
    </source>
</evidence>